<evidence type="ECO:0000313" key="2">
    <source>
        <dbReference type="Proteomes" id="UP000216752"/>
    </source>
</evidence>
<proteinExistence type="predicted"/>
<protein>
    <recommendedName>
        <fullName evidence="3">SnoaL-like domain protein</fullName>
    </recommendedName>
</protein>
<dbReference type="EMBL" id="CP155573">
    <property type="protein sequence ID" value="XFO69330.1"/>
    <property type="molecule type" value="Genomic_DNA"/>
</dbReference>
<evidence type="ECO:0008006" key="3">
    <source>
        <dbReference type="Google" id="ProtNLM"/>
    </source>
</evidence>
<sequence length="145" mass="16436">MEISVFLEHDEKDTQNVKQAKALYKALREKDRETIAKLLVDDPVWDVSPGFPDGGVYSGMAEVFGSFYSKLRNRFRSFSAIPEIFIDGGDVVTVLGFYKFEKNEEDSFRLVRFAHTWGINIDGRIKGVWQVADSAQFITSGEAET</sequence>
<dbReference type="InterPro" id="IPR032710">
    <property type="entry name" value="NTF2-like_dom_sf"/>
</dbReference>
<name>A0ABZ3IUT0_9FIRM</name>
<evidence type="ECO:0000313" key="1">
    <source>
        <dbReference type="EMBL" id="XFO69330.1"/>
    </source>
</evidence>
<gene>
    <name evidence="1" type="ORF">SPSIL_055620</name>
</gene>
<organism evidence="1 2">
    <name type="scientific">Sporomusa silvacetica DSM 10669</name>
    <dbReference type="NCBI Taxonomy" id="1123289"/>
    <lineage>
        <taxon>Bacteria</taxon>
        <taxon>Bacillati</taxon>
        <taxon>Bacillota</taxon>
        <taxon>Negativicutes</taxon>
        <taxon>Selenomonadales</taxon>
        <taxon>Sporomusaceae</taxon>
        <taxon>Sporomusa</taxon>
    </lineage>
</organism>
<dbReference type="Gene3D" id="3.10.450.50">
    <property type="match status" value="1"/>
</dbReference>
<keyword evidence="2" id="KW-1185">Reference proteome</keyword>
<dbReference type="SUPFAM" id="SSF54427">
    <property type="entry name" value="NTF2-like"/>
    <property type="match status" value="1"/>
</dbReference>
<accession>A0ABZ3IUT0</accession>
<dbReference type="RefSeq" id="WP_094605951.1">
    <property type="nucleotide sequence ID" value="NZ_CP155573.1"/>
</dbReference>
<reference evidence="1" key="1">
    <citation type="submission" date="2024-05" db="EMBL/GenBank/DDBJ databases">
        <title>Isolation and characterization of Sporomusa carbonis sp. nov., a carboxydotrophic hydrogenogen in the genus of Sporomusa isolated from a charcoal burning pile.</title>
        <authorList>
            <person name="Boeer T."/>
            <person name="Rosenbaum F."/>
            <person name="Eysell L."/>
            <person name="Mueller V."/>
            <person name="Daniel R."/>
            <person name="Poehlein A."/>
        </authorList>
    </citation>
    <scope>NUCLEOTIDE SEQUENCE [LARGE SCALE GENOMIC DNA]</scope>
    <source>
        <strain evidence="1">DSM 10669</strain>
    </source>
</reference>
<dbReference type="Proteomes" id="UP000216752">
    <property type="component" value="Chromosome"/>
</dbReference>